<gene>
    <name evidence="2" type="ORF">ADIARSV_2299</name>
</gene>
<dbReference type="EMBL" id="AQPN01000084">
    <property type="protein sequence ID" value="EOR94453.1"/>
    <property type="molecule type" value="Genomic_DNA"/>
</dbReference>
<dbReference type="Pfam" id="PF08533">
    <property type="entry name" value="Glyco_hydro_42C"/>
    <property type="match status" value="1"/>
</dbReference>
<dbReference type="InterPro" id="IPR013780">
    <property type="entry name" value="Glyco_hydro_b"/>
</dbReference>
<name>R9GRX7_9SPHI</name>
<evidence type="ECO:0000259" key="1">
    <source>
        <dbReference type="Pfam" id="PF08533"/>
    </source>
</evidence>
<comment type="caution">
    <text evidence="2">The sequence shown here is derived from an EMBL/GenBank/DDBJ whole genome shotgun (WGS) entry which is preliminary data.</text>
</comment>
<reference evidence="2 3" key="1">
    <citation type="journal article" date="2013" name="Genome Announc.">
        <title>Draft Genome Sequence of Arcticibacter svalbardensis Strain MN12-7T, a Member of the Family Sphingobacteriaceae Isolated from an Arctic Soil Sample.</title>
        <authorList>
            <person name="Shivaji S."/>
            <person name="Ara S."/>
            <person name="Prasad S."/>
            <person name="Manasa B.P."/>
            <person name="Begum Z."/>
            <person name="Singh A."/>
            <person name="Kumar Pinnaka A."/>
        </authorList>
    </citation>
    <scope>NUCLEOTIDE SEQUENCE [LARGE SCALE GENOMIC DNA]</scope>
    <source>
        <strain evidence="2 3">MN12-7</strain>
    </source>
</reference>
<dbReference type="GO" id="GO:0004565">
    <property type="term" value="F:beta-galactosidase activity"/>
    <property type="evidence" value="ECO:0007669"/>
    <property type="project" value="InterPro"/>
</dbReference>
<dbReference type="STRING" id="1150600.ADIARSV_2299"/>
<evidence type="ECO:0000313" key="3">
    <source>
        <dbReference type="Proteomes" id="UP000014174"/>
    </source>
</evidence>
<dbReference type="SUPFAM" id="SSF51011">
    <property type="entry name" value="Glycosyl hydrolase domain"/>
    <property type="match status" value="1"/>
</dbReference>
<feature type="domain" description="Beta-galactosidase C-terminal" evidence="1">
    <location>
        <begin position="2"/>
        <end position="46"/>
    </location>
</feature>
<evidence type="ECO:0000313" key="2">
    <source>
        <dbReference type="EMBL" id="EOR94453.1"/>
    </source>
</evidence>
<protein>
    <recommendedName>
        <fullName evidence="1">Beta-galactosidase C-terminal domain-containing protein</fullName>
    </recommendedName>
</protein>
<dbReference type="InterPro" id="IPR013739">
    <property type="entry name" value="Beta_galactosidase_C"/>
</dbReference>
<dbReference type="AlphaFoldDB" id="R9GRX7"/>
<keyword evidence="3" id="KW-1185">Reference proteome</keyword>
<dbReference type="GO" id="GO:0006012">
    <property type="term" value="P:galactose metabolic process"/>
    <property type="evidence" value="ECO:0007669"/>
    <property type="project" value="InterPro"/>
</dbReference>
<dbReference type="Proteomes" id="UP000014174">
    <property type="component" value="Unassembled WGS sequence"/>
</dbReference>
<organism evidence="2 3">
    <name type="scientific">Arcticibacter svalbardensis MN12-7</name>
    <dbReference type="NCBI Taxonomy" id="1150600"/>
    <lineage>
        <taxon>Bacteria</taxon>
        <taxon>Pseudomonadati</taxon>
        <taxon>Bacteroidota</taxon>
        <taxon>Sphingobacteriia</taxon>
        <taxon>Sphingobacteriales</taxon>
        <taxon>Sphingobacteriaceae</taxon>
        <taxon>Arcticibacter</taxon>
    </lineage>
</organism>
<sequence length="46" mass="5352">MVEYSNGFWYGFNYSSQNQEIPIPNNAKVFLGQKTIKPADVVIWKE</sequence>
<dbReference type="Gene3D" id="2.60.40.1180">
    <property type="entry name" value="Golgi alpha-mannosidase II"/>
    <property type="match status" value="1"/>
</dbReference>
<accession>R9GRX7</accession>
<proteinExistence type="predicted"/>